<feature type="region of interest" description="Disordered" evidence="1">
    <location>
        <begin position="1"/>
        <end position="25"/>
    </location>
</feature>
<keyword evidence="3" id="KW-1185">Reference proteome</keyword>
<proteinExistence type="predicted"/>
<comment type="caution">
    <text evidence="2">The sequence shown here is derived from an EMBL/GenBank/DDBJ whole genome shotgun (WGS) entry which is preliminary data.</text>
</comment>
<evidence type="ECO:0000313" key="3">
    <source>
        <dbReference type="Proteomes" id="UP001341840"/>
    </source>
</evidence>
<dbReference type="EMBL" id="JASCZI010151086">
    <property type="protein sequence ID" value="MED6169037.1"/>
    <property type="molecule type" value="Genomic_DNA"/>
</dbReference>
<gene>
    <name evidence="2" type="ORF">PIB30_017605</name>
</gene>
<evidence type="ECO:0000313" key="2">
    <source>
        <dbReference type="EMBL" id="MED6169037.1"/>
    </source>
</evidence>
<dbReference type="Proteomes" id="UP001341840">
    <property type="component" value="Unassembled WGS sequence"/>
</dbReference>
<evidence type="ECO:0000256" key="1">
    <source>
        <dbReference type="SAM" id="MobiDB-lite"/>
    </source>
</evidence>
<protein>
    <submittedName>
        <fullName evidence="2">Uncharacterized protein</fullName>
    </submittedName>
</protein>
<sequence length="147" mass="15448">MAAPGRGRGRGRSPQPPVMDDLGDGQQEFFAAMTNMANTIQEGIPAANAAHAAAAAAAAAGGGGGPAEDRPMTLASFLKINPPIFQGTANPTDADDWISAIERALLAQQVSEGQYVIGPQNFLWSEFAKSVYSRLTSCEESELKKKR</sequence>
<accession>A0ABU6V6M4</accession>
<reference evidence="2 3" key="1">
    <citation type="journal article" date="2023" name="Plants (Basel)">
        <title>Bridging the Gap: Combining Genomics and Transcriptomics Approaches to Understand Stylosanthes scabra, an Orphan Legume from the Brazilian Caatinga.</title>
        <authorList>
            <person name="Ferreira-Neto J.R.C."/>
            <person name="da Silva M.D."/>
            <person name="Binneck E."/>
            <person name="de Melo N.F."/>
            <person name="da Silva R.H."/>
            <person name="de Melo A.L.T.M."/>
            <person name="Pandolfi V."/>
            <person name="Bustamante F.O."/>
            <person name="Brasileiro-Vidal A.C."/>
            <person name="Benko-Iseppon A.M."/>
        </authorList>
    </citation>
    <scope>NUCLEOTIDE SEQUENCE [LARGE SCALE GENOMIC DNA]</scope>
    <source>
        <tissue evidence="2">Leaves</tissue>
    </source>
</reference>
<name>A0ABU6V6M4_9FABA</name>
<organism evidence="2 3">
    <name type="scientific">Stylosanthes scabra</name>
    <dbReference type="NCBI Taxonomy" id="79078"/>
    <lineage>
        <taxon>Eukaryota</taxon>
        <taxon>Viridiplantae</taxon>
        <taxon>Streptophyta</taxon>
        <taxon>Embryophyta</taxon>
        <taxon>Tracheophyta</taxon>
        <taxon>Spermatophyta</taxon>
        <taxon>Magnoliopsida</taxon>
        <taxon>eudicotyledons</taxon>
        <taxon>Gunneridae</taxon>
        <taxon>Pentapetalae</taxon>
        <taxon>rosids</taxon>
        <taxon>fabids</taxon>
        <taxon>Fabales</taxon>
        <taxon>Fabaceae</taxon>
        <taxon>Papilionoideae</taxon>
        <taxon>50 kb inversion clade</taxon>
        <taxon>dalbergioids sensu lato</taxon>
        <taxon>Dalbergieae</taxon>
        <taxon>Pterocarpus clade</taxon>
        <taxon>Stylosanthes</taxon>
    </lineage>
</organism>